<evidence type="ECO:0000313" key="2">
    <source>
        <dbReference type="EMBL" id="MBZ7987616.1"/>
    </source>
</evidence>
<dbReference type="RefSeq" id="WP_224325395.1">
    <property type="nucleotide sequence ID" value="NZ_JACGBB010000011.1"/>
</dbReference>
<organism evidence="2 3">
    <name type="scientific">Campylobacter canadensis</name>
    <dbReference type="NCBI Taxonomy" id="449520"/>
    <lineage>
        <taxon>Bacteria</taxon>
        <taxon>Pseudomonadati</taxon>
        <taxon>Campylobacterota</taxon>
        <taxon>Epsilonproteobacteria</taxon>
        <taxon>Campylobacterales</taxon>
        <taxon>Campylobacteraceae</taxon>
        <taxon>Campylobacter</taxon>
    </lineage>
</organism>
<comment type="caution">
    <text evidence="2">The sequence shown here is derived from an EMBL/GenBank/DDBJ whole genome shotgun (WGS) entry which is preliminary data.</text>
</comment>
<dbReference type="EMBL" id="JACGBB010000011">
    <property type="protein sequence ID" value="MBZ7987616.1"/>
    <property type="molecule type" value="Genomic_DNA"/>
</dbReference>
<keyword evidence="3" id="KW-1185">Reference proteome</keyword>
<evidence type="ECO:0000313" key="3">
    <source>
        <dbReference type="Proteomes" id="UP000786183"/>
    </source>
</evidence>
<dbReference type="Proteomes" id="UP000786183">
    <property type="component" value="Unassembled WGS sequence"/>
</dbReference>
<proteinExistence type="predicted"/>
<protein>
    <submittedName>
        <fullName evidence="2">Uncharacterized protein</fullName>
    </submittedName>
</protein>
<accession>A0ABS7WS85</accession>
<name>A0ABS7WS85_9BACT</name>
<keyword evidence="1" id="KW-0175">Coiled coil</keyword>
<reference evidence="2 3" key="1">
    <citation type="submission" date="2020-07" db="EMBL/GenBank/DDBJ databases">
        <title>Transfer of Campylobacter canadensis to the novel genus Avispirillum gen. nov., that also includes two novel species recovered from migratory waterfowl: Avispirillum anseris sp. nov. and Avispirillum brantae sp. nov.</title>
        <authorList>
            <person name="Miller W.G."/>
            <person name="Chapman M.H."/>
            <person name="Yee E."/>
            <person name="Inglis G.D."/>
        </authorList>
    </citation>
    <scope>NUCLEOTIDE SEQUENCE [LARGE SCALE GENOMIC DNA]</scope>
    <source>
        <strain evidence="2 3">L283</strain>
    </source>
</reference>
<sequence length="246" mass="28804">MLPVDLKTTDVARAYATSSDTIRKHFKNHNDEFLENVHYFYDINPRFQSKVIKWTLEGVYMLGFFIKSVKAKEYRKKVARLLREQSEEKLKSLNNSISNLEKRNKRVALGYKSQLAQQKEKYELKLKVLECELEHKNKIDYDKPSQELKKALAERGWLLMNKNDFLFIAEHLATKINNGVSYILGTNKPKCLNQLATIAHHACIKKYESNIDYLLGKKIKYWGLTDHIEELKIKRADSVCSPIHNK</sequence>
<gene>
    <name evidence="2" type="ORF">AVCANL283_05820</name>
</gene>
<evidence type="ECO:0000256" key="1">
    <source>
        <dbReference type="SAM" id="Coils"/>
    </source>
</evidence>
<feature type="coiled-coil region" evidence="1">
    <location>
        <begin position="71"/>
        <end position="139"/>
    </location>
</feature>